<evidence type="ECO:0000313" key="1">
    <source>
        <dbReference type="EMBL" id="ERG92889.1"/>
    </source>
</evidence>
<proteinExistence type="predicted"/>
<accession>U1MRY9</accession>
<dbReference type="AlphaFoldDB" id="U1MRY9"/>
<protein>
    <submittedName>
        <fullName evidence="1">Uncharacterized protein</fullName>
    </submittedName>
</protein>
<sequence length="141" mass="16163">MPVSLDDESRVSIPSSVLTEIAALTRTQSEHVQTELQKITSAGYTPSKFVYKQYGDLKVFRCGDDVRMFGVILENIEVVDEFDHLVILLEVSEHDYQQAGVTKTQAREIQRRFGTIESEDEFWDELEGSVFDYDDITSIFE</sequence>
<organism evidence="1 2">
    <name type="scientific">Haloquadratum walsbyi J07HQW1</name>
    <dbReference type="NCBI Taxonomy" id="1238424"/>
    <lineage>
        <taxon>Archaea</taxon>
        <taxon>Methanobacteriati</taxon>
        <taxon>Methanobacteriota</taxon>
        <taxon>Stenosarchaea group</taxon>
        <taxon>Halobacteria</taxon>
        <taxon>Halobacteriales</taxon>
        <taxon>Haloferacaceae</taxon>
        <taxon>Haloquadratum</taxon>
    </lineage>
</organism>
<evidence type="ECO:0000313" key="2">
    <source>
        <dbReference type="Proteomes" id="UP000030649"/>
    </source>
</evidence>
<dbReference type="EMBL" id="KE356560">
    <property type="protein sequence ID" value="ERG92889.1"/>
    <property type="molecule type" value="Genomic_DNA"/>
</dbReference>
<name>U1MRY9_9EURY</name>
<gene>
    <name evidence="1" type="ORF">J07HQW1_02938</name>
</gene>
<dbReference type="STRING" id="1238424.J07HQW1_02938"/>
<dbReference type="HOGENOM" id="CLU_1820985_0_0_2"/>
<dbReference type="Proteomes" id="UP000030649">
    <property type="component" value="Unassembled WGS sequence"/>
</dbReference>
<reference evidence="1 2" key="1">
    <citation type="journal article" date="2013" name="PLoS ONE">
        <title>Assembly-driven community genomics of a hypersaline microbial ecosystem.</title>
        <authorList>
            <person name="Podell S."/>
            <person name="Ugalde J.A."/>
            <person name="Narasingarao P."/>
            <person name="Banfield J.F."/>
            <person name="Heidelberg K.B."/>
            <person name="Allen E.E."/>
        </authorList>
    </citation>
    <scope>NUCLEOTIDE SEQUENCE [LARGE SCALE GENOMIC DNA]</scope>
    <source>
        <strain evidence="2">J07HQW1</strain>
    </source>
</reference>